<keyword evidence="2" id="KW-0285">Flavoprotein</keyword>
<dbReference type="Proteomes" id="UP001143347">
    <property type="component" value="Unassembled WGS sequence"/>
</dbReference>
<accession>A0A9X3I6C5</accession>
<dbReference type="Gene3D" id="3.50.50.60">
    <property type="entry name" value="FAD/NAD(P)-binding domain"/>
    <property type="match status" value="1"/>
</dbReference>
<dbReference type="RefSeq" id="WP_266063455.1">
    <property type="nucleotide sequence ID" value="NZ_JAPKFM010000030.1"/>
</dbReference>
<dbReference type="InterPro" id="IPR036188">
    <property type="entry name" value="FAD/NAD-bd_sf"/>
</dbReference>
<dbReference type="Pfam" id="PF01266">
    <property type="entry name" value="DAO"/>
    <property type="match status" value="1"/>
</dbReference>
<dbReference type="AlphaFoldDB" id="A0A9X3I6C5"/>
<name>A0A9X3I6C5_9ACTN</name>
<evidence type="ECO:0000256" key="3">
    <source>
        <dbReference type="ARBA" id="ARBA00022827"/>
    </source>
</evidence>
<proteinExistence type="inferred from homology"/>
<dbReference type="SUPFAM" id="SSF51905">
    <property type="entry name" value="FAD/NAD(P)-binding domain"/>
    <property type="match status" value="1"/>
</dbReference>
<keyword evidence="4" id="KW-0560">Oxidoreductase</keyword>
<dbReference type="EMBL" id="JAPKFM010000030">
    <property type="protein sequence ID" value="MCX2966672.1"/>
    <property type="molecule type" value="Genomic_DNA"/>
</dbReference>
<reference evidence="7" key="1">
    <citation type="submission" date="2022-10" db="EMBL/GenBank/DDBJ databases">
        <title>WGS of marine actinomycetes from Thailand.</title>
        <authorList>
            <person name="Thawai C."/>
        </authorList>
    </citation>
    <scope>NUCLEOTIDE SEQUENCE</scope>
    <source>
        <strain evidence="7">SW21</strain>
    </source>
</reference>
<evidence type="ECO:0000256" key="5">
    <source>
        <dbReference type="ARBA" id="ARBA00037941"/>
    </source>
</evidence>
<feature type="domain" description="FAD dependent oxidoreductase" evidence="6">
    <location>
        <begin position="6"/>
        <end position="364"/>
    </location>
</feature>
<evidence type="ECO:0000313" key="8">
    <source>
        <dbReference type="Proteomes" id="UP001143347"/>
    </source>
</evidence>
<keyword evidence="3" id="KW-0274">FAD</keyword>
<sequence length="372" mass="39481">MTESVDVVVVGAGVIGLAVARRLARDGLSVVVLEREDAIGTQTSSRNSEIIHAGIYYPSGSLKARMCVAGRELLYRYCADHDVAHRRTGKLIVATDTDQLAALDGIAQRARENGVDDLRRIGRTELAEMEPEVCGVAALWSPSTGIVDAHGLMGALRRDAEQAGAVISLRSDVTGGRVRPDGRIELTVRDIGAIVCATVVNCAGLGAWGLARSLTGFPAERVPLRHLAKGSYFGLRAGRAPFERLIYPVPVDGGLGVHLTVDLDGISRFGPDVEWVAHAEHVVDPARADAFYAAIRRYWPGLPDDALQPDFAGVRPKLTGPGEPAADFLVQGPTDHGVAGVVNLFGIESPGLTSCLALAAHVAATIDRDRLR</sequence>
<comment type="similarity">
    <text evidence="5">Belongs to the L2HGDH family.</text>
</comment>
<evidence type="ECO:0000313" key="7">
    <source>
        <dbReference type="EMBL" id="MCX2966672.1"/>
    </source>
</evidence>
<evidence type="ECO:0000256" key="2">
    <source>
        <dbReference type="ARBA" id="ARBA00022630"/>
    </source>
</evidence>
<comment type="cofactor">
    <cofactor evidence="1">
        <name>FAD</name>
        <dbReference type="ChEBI" id="CHEBI:57692"/>
    </cofactor>
</comment>
<dbReference type="PANTHER" id="PTHR43104:SF4">
    <property type="entry name" value="L-2-HYDROXYGLUTARATE DEHYDROGENASE, MITOCHONDRIAL"/>
    <property type="match status" value="1"/>
</dbReference>
<dbReference type="InterPro" id="IPR006076">
    <property type="entry name" value="FAD-dep_OxRdtase"/>
</dbReference>
<organism evidence="7 8">
    <name type="scientific">Gordonia aquimaris</name>
    <dbReference type="NCBI Taxonomy" id="2984863"/>
    <lineage>
        <taxon>Bacteria</taxon>
        <taxon>Bacillati</taxon>
        <taxon>Actinomycetota</taxon>
        <taxon>Actinomycetes</taxon>
        <taxon>Mycobacteriales</taxon>
        <taxon>Gordoniaceae</taxon>
        <taxon>Gordonia</taxon>
    </lineage>
</organism>
<dbReference type="GO" id="GO:0047545">
    <property type="term" value="F:(S)-2-hydroxyglutarate dehydrogenase activity"/>
    <property type="evidence" value="ECO:0007669"/>
    <property type="project" value="TreeGrafter"/>
</dbReference>
<protein>
    <submittedName>
        <fullName evidence="7">NAD(P)/FAD-dependent oxidoreductase</fullName>
    </submittedName>
</protein>
<dbReference type="Gene3D" id="3.30.9.10">
    <property type="entry name" value="D-Amino Acid Oxidase, subunit A, domain 2"/>
    <property type="match status" value="1"/>
</dbReference>
<gene>
    <name evidence="7" type="ORF">OSB52_21575</name>
</gene>
<evidence type="ECO:0000259" key="6">
    <source>
        <dbReference type="Pfam" id="PF01266"/>
    </source>
</evidence>
<comment type="caution">
    <text evidence="7">The sequence shown here is derived from an EMBL/GenBank/DDBJ whole genome shotgun (WGS) entry which is preliminary data.</text>
</comment>
<keyword evidence="8" id="KW-1185">Reference proteome</keyword>
<evidence type="ECO:0000256" key="1">
    <source>
        <dbReference type="ARBA" id="ARBA00001974"/>
    </source>
</evidence>
<evidence type="ECO:0000256" key="4">
    <source>
        <dbReference type="ARBA" id="ARBA00023002"/>
    </source>
</evidence>
<dbReference type="PANTHER" id="PTHR43104">
    <property type="entry name" value="L-2-HYDROXYGLUTARATE DEHYDROGENASE, MITOCHONDRIAL"/>
    <property type="match status" value="1"/>
</dbReference>